<dbReference type="NCBIfam" id="TIGR02937">
    <property type="entry name" value="sigma70-ECF"/>
    <property type="match status" value="1"/>
</dbReference>
<keyword evidence="2" id="KW-0731">Sigma factor</keyword>
<dbReference type="Pfam" id="PF04545">
    <property type="entry name" value="Sigma70_r4"/>
    <property type="match status" value="1"/>
</dbReference>
<sequence>MSSVGLMHKEGNDTPEKLFKLYRRTRDPEIKKKLMILYADFVRNIVRKMNLTFAGSLLGEDDLVDMGMLGLSDAIDKFDPKVGVKFETYAYTRIRGSIIDEMRKLDNLSRSVRNKIDKVDKARIKVENEVGDRAGRYLIADEAGLSIEEYDHIATIEQTSKRVSFNLDIGDNIELGDLIKSDGKNPEEDLLENEIKQAIADELKKLPENERLIIVLYYYEELTFKDIAEILKLSESRVSQLHAGALRKIRESLKSKFSF</sequence>
<evidence type="ECO:0000256" key="2">
    <source>
        <dbReference type="ARBA" id="ARBA00023082"/>
    </source>
</evidence>
<dbReference type="Proteomes" id="UP000199197">
    <property type="component" value="Unassembled WGS sequence"/>
</dbReference>
<dbReference type="OrthoDB" id="9799825at2"/>
<dbReference type="GO" id="GO:0006352">
    <property type="term" value="P:DNA-templated transcription initiation"/>
    <property type="evidence" value="ECO:0007669"/>
    <property type="project" value="InterPro"/>
</dbReference>
<dbReference type="Gene3D" id="1.20.140.160">
    <property type="match status" value="1"/>
</dbReference>
<dbReference type="SUPFAM" id="SSF88946">
    <property type="entry name" value="Sigma2 domain of RNA polymerase sigma factors"/>
    <property type="match status" value="1"/>
</dbReference>
<accession>A0A0N7MX36</accession>
<dbReference type="InterPro" id="IPR007630">
    <property type="entry name" value="RNA_pol_sigma70_r4"/>
</dbReference>
<dbReference type="InterPro" id="IPR013325">
    <property type="entry name" value="RNA_pol_sigma_r2"/>
</dbReference>
<dbReference type="NCBIfam" id="TIGR02479">
    <property type="entry name" value="FliA_WhiG"/>
    <property type="match status" value="1"/>
</dbReference>
<keyword evidence="6" id="KW-0282">Flagellum</keyword>
<keyword evidence="7" id="KW-1185">Reference proteome</keyword>
<name>A0A0N7MX36_9BACT</name>
<protein>
    <submittedName>
        <fullName evidence="6">RNA polymerase sigma factor for flagellar operon FliA</fullName>
    </submittedName>
</protein>
<evidence type="ECO:0000313" key="7">
    <source>
        <dbReference type="Proteomes" id="UP000199197"/>
    </source>
</evidence>
<keyword evidence="6" id="KW-0969">Cilium</keyword>
<dbReference type="Gene3D" id="1.10.1740.10">
    <property type="match status" value="1"/>
</dbReference>
<dbReference type="AlphaFoldDB" id="A0A0N7MX36"/>
<evidence type="ECO:0000313" key="6">
    <source>
        <dbReference type="EMBL" id="CUT00347.1"/>
    </source>
</evidence>
<dbReference type="RefSeq" id="WP_092348954.1">
    <property type="nucleotide sequence ID" value="NZ_CZVW01000007.1"/>
</dbReference>
<gene>
    <name evidence="6" type="ORF">JGI23_00839</name>
</gene>
<dbReference type="InterPro" id="IPR012845">
    <property type="entry name" value="RNA_pol_sigma_FliA_WhiG"/>
</dbReference>
<keyword evidence="1" id="KW-0805">Transcription regulation</keyword>
<dbReference type="GO" id="GO:0016987">
    <property type="term" value="F:sigma factor activity"/>
    <property type="evidence" value="ECO:0007669"/>
    <property type="project" value="UniProtKB-KW"/>
</dbReference>
<evidence type="ECO:0000256" key="1">
    <source>
        <dbReference type="ARBA" id="ARBA00023015"/>
    </source>
</evidence>
<dbReference type="CDD" id="cd06171">
    <property type="entry name" value="Sigma70_r4"/>
    <property type="match status" value="1"/>
</dbReference>
<dbReference type="PANTHER" id="PTHR30385:SF7">
    <property type="entry name" value="RNA POLYMERASE SIGMA FACTOR FLIA"/>
    <property type="match status" value="1"/>
</dbReference>
<dbReference type="InterPro" id="IPR007627">
    <property type="entry name" value="RNA_pol_sigma70_r2"/>
</dbReference>
<dbReference type="EMBL" id="CZVW01000007">
    <property type="protein sequence ID" value="CUT00347.1"/>
    <property type="molecule type" value="Genomic_DNA"/>
</dbReference>
<dbReference type="GO" id="GO:0003677">
    <property type="term" value="F:DNA binding"/>
    <property type="evidence" value="ECO:0007669"/>
    <property type="project" value="UniProtKB-KW"/>
</dbReference>
<dbReference type="PANTHER" id="PTHR30385">
    <property type="entry name" value="SIGMA FACTOR F FLAGELLAR"/>
    <property type="match status" value="1"/>
</dbReference>
<dbReference type="PRINTS" id="PR00046">
    <property type="entry name" value="SIGMA70FCT"/>
</dbReference>
<keyword evidence="4" id="KW-0804">Transcription</keyword>
<dbReference type="GO" id="GO:0003899">
    <property type="term" value="F:DNA-directed RNA polymerase activity"/>
    <property type="evidence" value="ECO:0007669"/>
    <property type="project" value="InterPro"/>
</dbReference>
<feature type="domain" description="RNA polymerase sigma-70" evidence="5">
    <location>
        <begin position="223"/>
        <end position="249"/>
    </location>
</feature>
<dbReference type="InterPro" id="IPR013324">
    <property type="entry name" value="RNA_pol_sigma_r3/r4-like"/>
</dbReference>
<organism evidence="6 7">
    <name type="scientific">Candidatus Chryseopegocella kryptomonas</name>
    <dbReference type="NCBI Taxonomy" id="1633643"/>
    <lineage>
        <taxon>Bacteria</taxon>
        <taxon>Pseudomonadati</taxon>
        <taxon>Candidatus Kryptoniota</taxon>
        <taxon>Candidatus Chryseopegocella</taxon>
    </lineage>
</organism>
<evidence type="ECO:0000259" key="5">
    <source>
        <dbReference type="PROSITE" id="PS00716"/>
    </source>
</evidence>
<keyword evidence="3" id="KW-0238">DNA-binding</keyword>
<dbReference type="SUPFAM" id="SSF88659">
    <property type="entry name" value="Sigma3 and sigma4 domains of RNA polymerase sigma factors"/>
    <property type="match status" value="2"/>
</dbReference>
<keyword evidence="6" id="KW-0966">Cell projection</keyword>
<dbReference type="PROSITE" id="PS00716">
    <property type="entry name" value="SIGMA70_2"/>
    <property type="match status" value="1"/>
</dbReference>
<reference evidence="7" key="1">
    <citation type="submission" date="2015-11" db="EMBL/GenBank/DDBJ databases">
        <authorList>
            <person name="Varghese N."/>
        </authorList>
    </citation>
    <scope>NUCLEOTIDE SEQUENCE [LARGE SCALE GENOMIC DNA]</scope>
    <source>
        <strain evidence="7">JGI-23</strain>
    </source>
</reference>
<dbReference type="Pfam" id="PF04542">
    <property type="entry name" value="Sigma70_r2"/>
    <property type="match status" value="1"/>
</dbReference>
<dbReference type="InterPro" id="IPR000943">
    <property type="entry name" value="RNA_pol_sigma70"/>
</dbReference>
<dbReference type="InterPro" id="IPR014284">
    <property type="entry name" value="RNA_pol_sigma-70_dom"/>
</dbReference>
<proteinExistence type="predicted"/>
<evidence type="ECO:0000256" key="4">
    <source>
        <dbReference type="ARBA" id="ARBA00023163"/>
    </source>
</evidence>
<evidence type="ECO:0000256" key="3">
    <source>
        <dbReference type="ARBA" id="ARBA00023125"/>
    </source>
</evidence>
<dbReference type="PIRSF" id="PIRSF000770">
    <property type="entry name" value="RNA_pol_sigma-SigE/K"/>
    <property type="match status" value="1"/>
</dbReference>